<evidence type="ECO:0000256" key="1">
    <source>
        <dbReference type="SAM" id="Phobius"/>
    </source>
</evidence>
<dbReference type="Pfam" id="PF07963">
    <property type="entry name" value="N_methyl"/>
    <property type="match status" value="1"/>
</dbReference>
<dbReference type="InterPro" id="IPR011453">
    <property type="entry name" value="DUF1559"/>
</dbReference>
<evidence type="ECO:0000259" key="2">
    <source>
        <dbReference type="Pfam" id="PF07596"/>
    </source>
</evidence>
<dbReference type="PROSITE" id="PS00409">
    <property type="entry name" value="PROKAR_NTER_METHYL"/>
    <property type="match status" value="1"/>
</dbReference>
<dbReference type="PANTHER" id="PTHR30093">
    <property type="entry name" value="GENERAL SECRETION PATHWAY PROTEIN G"/>
    <property type="match status" value="1"/>
</dbReference>
<evidence type="ECO:0000313" key="3">
    <source>
        <dbReference type="EMBL" id="MBP3956633.1"/>
    </source>
</evidence>
<keyword evidence="1" id="KW-0472">Membrane</keyword>
<dbReference type="EMBL" id="JAGKQQ010000001">
    <property type="protein sequence ID" value="MBP3956633.1"/>
    <property type="molecule type" value="Genomic_DNA"/>
</dbReference>
<sequence>MSVSKVRSGRRGFTLIELLVVIAIIAILIGLLLPAVQKVREAAARMSCSNNLKQLGLGVQNYASSYSDALPNITTAVNGSPQAQTHGGSIHFYLLPFIEQDAIYKAGFAPIVGTYNGTSYSSPWEGPIAGNASKPQVLYQTVKPFLCPSDATLNSGYPSNRGQDWAGTSYAANYALFGKTRVNNADQAGFKIGNIPDGTSNTLTFADSYGGRTSDHGQLWAYPGWDWAGDGKYSAVFGWGGVNGNRFGANAGWGSWNQPPLFGVTQTAATDRSRVYANHTGGCLVALADGSVRSVSSGVSQLSWQYALTPDDGQVLSSDW</sequence>
<dbReference type="InterPro" id="IPR045584">
    <property type="entry name" value="Pilin-like"/>
</dbReference>
<accession>A0ABS5BSG1</accession>
<dbReference type="InterPro" id="IPR027558">
    <property type="entry name" value="Pre_pil_HX9DG_C"/>
</dbReference>
<dbReference type="NCBIfam" id="TIGR04294">
    <property type="entry name" value="pre_pil_HX9DG"/>
    <property type="match status" value="1"/>
</dbReference>
<dbReference type="RefSeq" id="WP_210661959.1">
    <property type="nucleotide sequence ID" value="NZ_JAGKQQ010000001.1"/>
</dbReference>
<feature type="domain" description="DUF1559" evidence="2">
    <location>
        <begin position="37"/>
        <end position="297"/>
    </location>
</feature>
<feature type="transmembrane region" description="Helical" evidence="1">
    <location>
        <begin position="12"/>
        <end position="36"/>
    </location>
</feature>
<dbReference type="Pfam" id="PF07596">
    <property type="entry name" value="SBP_bac_10"/>
    <property type="match status" value="1"/>
</dbReference>
<dbReference type="NCBIfam" id="TIGR02532">
    <property type="entry name" value="IV_pilin_GFxxxE"/>
    <property type="match status" value="1"/>
</dbReference>
<dbReference type="Gene3D" id="3.30.700.10">
    <property type="entry name" value="Glycoprotein, Type 4 Pilin"/>
    <property type="match status" value="1"/>
</dbReference>
<proteinExistence type="predicted"/>
<keyword evidence="4" id="KW-1185">Reference proteome</keyword>
<comment type="caution">
    <text evidence="3">The sequence shown here is derived from an EMBL/GenBank/DDBJ whole genome shotgun (WGS) entry which is preliminary data.</text>
</comment>
<dbReference type="InterPro" id="IPR012902">
    <property type="entry name" value="N_methyl_site"/>
</dbReference>
<organism evidence="3 4">
    <name type="scientific">Gemmata palustris</name>
    <dbReference type="NCBI Taxonomy" id="2822762"/>
    <lineage>
        <taxon>Bacteria</taxon>
        <taxon>Pseudomonadati</taxon>
        <taxon>Planctomycetota</taxon>
        <taxon>Planctomycetia</taxon>
        <taxon>Gemmatales</taxon>
        <taxon>Gemmataceae</taxon>
        <taxon>Gemmata</taxon>
    </lineage>
</organism>
<name>A0ABS5BSG1_9BACT</name>
<dbReference type="PANTHER" id="PTHR30093:SF2">
    <property type="entry name" value="TYPE II SECRETION SYSTEM PROTEIN H"/>
    <property type="match status" value="1"/>
</dbReference>
<dbReference type="Proteomes" id="UP000676565">
    <property type="component" value="Unassembled WGS sequence"/>
</dbReference>
<keyword evidence="1" id="KW-0812">Transmembrane</keyword>
<dbReference type="SUPFAM" id="SSF54523">
    <property type="entry name" value="Pili subunits"/>
    <property type="match status" value="1"/>
</dbReference>
<keyword evidence="1" id="KW-1133">Transmembrane helix</keyword>
<reference evidence="3 4" key="1">
    <citation type="submission" date="2021-04" db="EMBL/GenBank/DDBJ databases">
        <authorList>
            <person name="Ivanova A."/>
        </authorList>
    </citation>
    <scope>NUCLEOTIDE SEQUENCE [LARGE SCALE GENOMIC DNA]</scope>
    <source>
        <strain evidence="3 4">G18</strain>
    </source>
</reference>
<protein>
    <submittedName>
        <fullName evidence="3">DUF1559 domain-containing protein</fullName>
    </submittedName>
</protein>
<gene>
    <name evidence="3" type="ORF">J8F10_15270</name>
</gene>
<evidence type="ECO:0000313" key="4">
    <source>
        <dbReference type="Proteomes" id="UP000676565"/>
    </source>
</evidence>